<dbReference type="AlphaFoldDB" id="A0AAV4QGQ6"/>
<gene>
    <name evidence="1" type="ORF">CDAR_63531</name>
</gene>
<name>A0AAV4QGQ6_9ARAC</name>
<accession>A0AAV4QGQ6</accession>
<reference evidence="1 2" key="1">
    <citation type="submission" date="2021-06" db="EMBL/GenBank/DDBJ databases">
        <title>Caerostris darwini draft genome.</title>
        <authorList>
            <person name="Kono N."/>
            <person name="Arakawa K."/>
        </authorList>
    </citation>
    <scope>NUCLEOTIDE SEQUENCE [LARGE SCALE GENOMIC DNA]</scope>
</reference>
<sequence length="94" mass="11101">MGYLSETQLRHFSQQLQLRPNCETFPRERKSRGNDFNCTKSRDTMYGVSETASPTVVTGAGSHAKEFHFNEWDFTLWDLLWDFTLWDYHYGISL</sequence>
<protein>
    <submittedName>
        <fullName evidence="1">Uncharacterized protein</fullName>
    </submittedName>
</protein>
<comment type="caution">
    <text evidence="1">The sequence shown here is derived from an EMBL/GenBank/DDBJ whole genome shotgun (WGS) entry which is preliminary data.</text>
</comment>
<evidence type="ECO:0000313" key="2">
    <source>
        <dbReference type="Proteomes" id="UP001054837"/>
    </source>
</evidence>
<organism evidence="1 2">
    <name type="scientific">Caerostris darwini</name>
    <dbReference type="NCBI Taxonomy" id="1538125"/>
    <lineage>
        <taxon>Eukaryota</taxon>
        <taxon>Metazoa</taxon>
        <taxon>Ecdysozoa</taxon>
        <taxon>Arthropoda</taxon>
        <taxon>Chelicerata</taxon>
        <taxon>Arachnida</taxon>
        <taxon>Araneae</taxon>
        <taxon>Araneomorphae</taxon>
        <taxon>Entelegynae</taxon>
        <taxon>Araneoidea</taxon>
        <taxon>Araneidae</taxon>
        <taxon>Caerostris</taxon>
    </lineage>
</organism>
<proteinExistence type="predicted"/>
<dbReference type="Proteomes" id="UP001054837">
    <property type="component" value="Unassembled WGS sequence"/>
</dbReference>
<evidence type="ECO:0000313" key="1">
    <source>
        <dbReference type="EMBL" id="GIY08009.1"/>
    </source>
</evidence>
<keyword evidence="2" id="KW-1185">Reference proteome</keyword>
<dbReference type="EMBL" id="BPLQ01004429">
    <property type="protein sequence ID" value="GIY08009.1"/>
    <property type="molecule type" value="Genomic_DNA"/>
</dbReference>